<accession>W6RVG9</accession>
<feature type="active site" description="Proton donor" evidence="9">
    <location>
        <position position="179"/>
    </location>
</feature>
<dbReference type="EC" id="5.1.3.3" evidence="4 8"/>
<evidence type="ECO:0000256" key="10">
    <source>
        <dbReference type="PIRSR" id="PIRSR005096-2"/>
    </source>
</evidence>
<reference evidence="12 13" key="1">
    <citation type="submission" date="2013-11" db="EMBL/GenBank/DDBJ databases">
        <title>Complete genome sequence of Clostridum sp. M2/40.</title>
        <authorList>
            <person name="Wibberg D."/>
            <person name="Puehler A."/>
            <person name="Schlueter A."/>
        </authorList>
    </citation>
    <scope>NUCLEOTIDE SEQUENCE [LARGE SCALE GENOMIC DNA]</scope>
    <source>
        <strain evidence="13">M2/40</strain>
    </source>
</reference>
<dbReference type="InterPro" id="IPR008183">
    <property type="entry name" value="Aldose_1/G6P_1-epimerase"/>
</dbReference>
<evidence type="ECO:0000313" key="12">
    <source>
        <dbReference type="EMBL" id="CDM68686.1"/>
    </source>
</evidence>
<dbReference type="PATRIC" id="fig|1216932.3.peg.1520"/>
<dbReference type="GO" id="GO:0005737">
    <property type="term" value="C:cytoplasm"/>
    <property type="evidence" value="ECO:0007669"/>
    <property type="project" value="TreeGrafter"/>
</dbReference>
<keyword evidence="6 8" id="KW-0413">Isomerase</keyword>
<dbReference type="GO" id="GO:0030246">
    <property type="term" value="F:carbohydrate binding"/>
    <property type="evidence" value="ECO:0007669"/>
    <property type="project" value="InterPro"/>
</dbReference>
<dbReference type="EMBL" id="HG917868">
    <property type="protein sequence ID" value="CDM68686.1"/>
    <property type="molecule type" value="Genomic_DNA"/>
</dbReference>
<dbReference type="OrthoDB" id="9779408at2"/>
<keyword evidence="7 8" id="KW-0119">Carbohydrate metabolism</keyword>
<evidence type="ECO:0000256" key="3">
    <source>
        <dbReference type="ARBA" id="ARBA00006206"/>
    </source>
</evidence>
<evidence type="ECO:0000256" key="9">
    <source>
        <dbReference type="PIRSR" id="PIRSR005096-1"/>
    </source>
</evidence>
<dbReference type="HOGENOM" id="CLU_031753_1_1_9"/>
<dbReference type="InterPro" id="IPR047215">
    <property type="entry name" value="Galactose_mutarotase-like"/>
</dbReference>
<evidence type="ECO:0000256" key="6">
    <source>
        <dbReference type="ARBA" id="ARBA00023235"/>
    </source>
</evidence>
<evidence type="ECO:0000256" key="1">
    <source>
        <dbReference type="ARBA" id="ARBA00001614"/>
    </source>
</evidence>
<dbReference type="NCBIfam" id="NF008277">
    <property type="entry name" value="PRK11055.1"/>
    <property type="match status" value="1"/>
</dbReference>
<feature type="binding site" evidence="11">
    <location>
        <begin position="179"/>
        <end position="181"/>
    </location>
    <ligand>
        <name>beta-D-galactose</name>
        <dbReference type="ChEBI" id="CHEBI:27667"/>
    </ligand>
</feature>
<proteinExistence type="inferred from homology"/>
<dbReference type="GO" id="GO:0033499">
    <property type="term" value="P:galactose catabolic process via UDP-galactose, Leloir pathway"/>
    <property type="evidence" value="ECO:0007669"/>
    <property type="project" value="TreeGrafter"/>
</dbReference>
<dbReference type="RefSeq" id="WP_044037948.1">
    <property type="nucleotide sequence ID" value="NZ_HG917868.1"/>
</dbReference>
<comment type="catalytic activity">
    <reaction evidence="1 8">
        <text>alpha-D-glucose = beta-D-glucose</text>
        <dbReference type="Rhea" id="RHEA:10264"/>
        <dbReference type="ChEBI" id="CHEBI:15903"/>
        <dbReference type="ChEBI" id="CHEBI:17925"/>
        <dbReference type="EC" id="5.1.3.3"/>
    </reaction>
</comment>
<dbReference type="InterPro" id="IPR014718">
    <property type="entry name" value="GH-type_carb-bd"/>
</dbReference>
<keyword evidence="13" id="KW-1185">Reference proteome</keyword>
<dbReference type="PANTHER" id="PTHR10091:SF0">
    <property type="entry name" value="GALACTOSE MUTAROTASE"/>
    <property type="match status" value="1"/>
</dbReference>
<gene>
    <name evidence="12" type="ORF">CM240_1528</name>
</gene>
<comment type="pathway">
    <text evidence="2 8">Carbohydrate metabolism; hexose metabolism.</text>
</comment>
<evidence type="ECO:0000256" key="11">
    <source>
        <dbReference type="PIRSR" id="PIRSR005096-3"/>
    </source>
</evidence>
<dbReference type="Proteomes" id="UP000019426">
    <property type="component" value="Chromosome M2/40_rep1"/>
</dbReference>
<protein>
    <recommendedName>
        <fullName evidence="5 8">Aldose 1-epimerase</fullName>
        <ecNumber evidence="4 8">5.1.3.3</ecNumber>
    </recommendedName>
</protein>
<feature type="active site" description="Proton acceptor" evidence="9">
    <location>
        <position position="311"/>
    </location>
</feature>
<dbReference type="eggNOG" id="COG2017">
    <property type="taxonomic scope" value="Bacteria"/>
</dbReference>
<dbReference type="PROSITE" id="PS00545">
    <property type="entry name" value="ALDOSE_1_EPIMERASE"/>
    <property type="match status" value="1"/>
</dbReference>
<name>W6RVG9_9CLOT</name>
<evidence type="ECO:0000256" key="5">
    <source>
        <dbReference type="ARBA" id="ARBA00014165"/>
    </source>
</evidence>
<dbReference type="GO" id="GO:0004034">
    <property type="term" value="F:aldose 1-epimerase activity"/>
    <property type="evidence" value="ECO:0007669"/>
    <property type="project" value="UniProtKB-EC"/>
</dbReference>
<comment type="similarity">
    <text evidence="3 8">Belongs to the aldose epimerase family.</text>
</comment>
<dbReference type="Pfam" id="PF01263">
    <property type="entry name" value="Aldose_epim"/>
    <property type="match status" value="1"/>
</dbReference>
<dbReference type="InterPro" id="IPR011013">
    <property type="entry name" value="Gal_mutarotase_sf_dom"/>
</dbReference>
<dbReference type="AlphaFoldDB" id="W6RVG9"/>
<dbReference type="UniPathway" id="UPA00242"/>
<organism evidence="12 13">
    <name type="scientific">Clostridium bornimense</name>
    <dbReference type="NCBI Taxonomy" id="1216932"/>
    <lineage>
        <taxon>Bacteria</taxon>
        <taxon>Bacillati</taxon>
        <taxon>Bacillota</taxon>
        <taxon>Clostridia</taxon>
        <taxon>Eubacteriales</taxon>
        <taxon>Clostridiaceae</taxon>
        <taxon>Clostridium</taxon>
    </lineage>
</organism>
<sequence length="346" mass="39531">MNISKEIVENVSGIDIVEYIIENDNGIAIGIINFGATITKIITPDRYGNLENMVVGFDNKSKYLKNFLHFGSVIGRVAGRVYKGKLTIDDVAYNLDLNLNDTHIHGGENGFHSRVWDTEEIYEEDKVGVKLRYISLDGEEGFPGTVETKVVYSLNNENELEFEVEATTDKTTVVNITNHSYFNLSGNFKENILNHYLKINADRFLPIYKNGDISGKINTVENTVFDFRKGKLIGEDIDKKLEQLTFADGYDHPLLFDDKIGKIELWESNSGRHMEITTNNEAVIFYSGNCFMKKTPFSKKDKNRRIALCLETQNLPIGENEVFKENSILRKNEVYKRTTKYKFSVI</sequence>
<evidence type="ECO:0000256" key="4">
    <source>
        <dbReference type="ARBA" id="ARBA00013185"/>
    </source>
</evidence>
<feature type="binding site" evidence="10">
    <location>
        <position position="251"/>
    </location>
    <ligand>
        <name>beta-D-galactose</name>
        <dbReference type="ChEBI" id="CHEBI:27667"/>
    </ligand>
</feature>
<dbReference type="CDD" id="cd09019">
    <property type="entry name" value="galactose_mutarotase_like"/>
    <property type="match status" value="1"/>
</dbReference>
<dbReference type="PIRSF" id="PIRSF005096">
    <property type="entry name" value="GALM"/>
    <property type="match status" value="1"/>
</dbReference>
<dbReference type="SUPFAM" id="SSF74650">
    <property type="entry name" value="Galactose mutarotase-like"/>
    <property type="match status" value="1"/>
</dbReference>
<dbReference type="PANTHER" id="PTHR10091">
    <property type="entry name" value="ALDOSE-1-EPIMERASE"/>
    <property type="match status" value="1"/>
</dbReference>
<dbReference type="InterPro" id="IPR015443">
    <property type="entry name" value="Aldose_1-epimerase"/>
</dbReference>
<evidence type="ECO:0000313" key="13">
    <source>
        <dbReference type="Proteomes" id="UP000019426"/>
    </source>
</evidence>
<dbReference type="GO" id="GO:0006006">
    <property type="term" value="P:glucose metabolic process"/>
    <property type="evidence" value="ECO:0007669"/>
    <property type="project" value="TreeGrafter"/>
</dbReference>
<evidence type="ECO:0000256" key="7">
    <source>
        <dbReference type="ARBA" id="ARBA00023277"/>
    </source>
</evidence>
<evidence type="ECO:0000256" key="8">
    <source>
        <dbReference type="PIRNR" id="PIRNR005096"/>
    </source>
</evidence>
<dbReference type="KEGG" id="clt:CM240_1528"/>
<dbReference type="STRING" id="1216932.CM240_1528"/>
<dbReference type="Gene3D" id="2.70.98.10">
    <property type="match status" value="1"/>
</dbReference>
<evidence type="ECO:0000256" key="2">
    <source>
        <dbReference type="ARBA" id="ARBA00005028"/>
    </source>
</evidence>
<dbReference type="InterPro" id="IPR018052">
    <property type="entry name" value="Ald1_epimerase_CS"/>
</dbReference>